<gene>
    <name evidence="2" type="ORF">BSAL_27515</name>
</gene>
<feature type="transmembrane region" description="Helical" evidence="1">
    <location>
        <begin position="1208"/>
        <end position="1230"/>
    </location>
</feature>
<feature type="transmembrane region" description="Helical" evidence="1">
    <location>
        <begin position="282"/>
        <end position="303"/>
    </location>
</feature>
<feature type="transmembrane region" description="Helical" evidence="1">
    <location>
        <begin position="978"/>
        <end position="1001"/>
    </location>
</feature>
<organism evidence="2 3">
    <name type="scientific">Bodo saltans</name>
    <name type="common">Flagellated protozoan</name>
    <dbReference type="NCBI Taxonomy" id="75058"/>
    <lineage>
        <taxon>Eukaryota</taxon>
        <taxon>Discoba</taxon>
        <taxon>Euglenozoa</taxon>
        <taxon>Kinetoplastea</taxon>
        <taxon>Metakinetoplastina</taxon>
        <taxon>Eubodonida</taxon>
        <taxon>Bodonidae</taxon>
        <taxon>Bodo</taxon>
    </lineage>
</organism>
<feature type="transmembrane region" description="Helical" evidence="1">
    <location>
        <begin position="1022"/>
        <end position="1042"/>
    </location>
</feature>
<keyword evidence="3" id="KW-1185">Reference proteome</keyword>
<evidence type="ECO:0000313" key="2">
    <source>
        <dbReference type="EMBL" id="CUG90559.1"/>
    </source>
</evidence>
<dbReference type="VEuPathDB" id="TriTrypDB:BSAL_27515"/>
<feature type="transmembrane region" description="Helical" evidence="1">
    <location>
        <begin position="239"/>
        <end position="261"/>
    </location>
</feature>
<dbReference type="EMBL" id="CYKH01001846">
    <property type="protein sequence ID" value="CUG90559.1"/>
    <property type="molecule type" value="Genomic_DNA"/>
</dbReference>
<proteinExistence type="predicted"/>
<evidence type="ECO:0000256" key="1">
    <source>
        <dbReference type="SAM" id="Phobius"/>
    </source>
</evidence>
<keyword evidence="1" id="KW-1133">Transmembrane helix</keyword>
<feature type="transmembrane region" description="Helical" evidence="1">
    <location>
        <begin position="1176"/>
        <end position="1196"/>
    </location>
</feature>
<dbReference type="Proteomes" id="UP000051952">
    <property type="component" value="Unassembled WGS sequence"/>
</dbReference>
<protein>
    <submittedName>
        <fullName evidence="2">Transmembrane protein, putative</fullName>
    </submittedName>
</protein>
<keyword evidence="1" id="KW-0472">Membrane</keyword>
<accession>A0A0S4JJ42</accession>
<reference evidence="3" key="1">
    <citation type="submission" date="2015-09" db="EMBL/GenBank/DDBJ databases">
        <authorList>
            <consortium name="Pathogen Informatics"/>
        </authorList>
    </citation>
    <scope>NUCLEOTIDE SEQUENCE [LARGE SCALE GENOMIC DNA]</scope>
    <source>
        <strain evidence="3">Lake Konstanz</strain>
    </source>
</reference>
<evidence type="ECO:0000313" key="3">
    <source>
        <dbReference type="Proteomes" id="UP000051952"/>
    </source>
</evidence>
<feature type="transmembrane region" description="Helical" evidence="1">
    <location>
        <begin position="1242"/>
        <end position="1268"/>
    </location>
</feature>
<feature type="transmembrane region" description="Helical" evidence="1">
    <location>
        <begin position="1062"/>
        <end position="1087"/>
    </location>
</feature>
<feature type="transmembrane region" description="Helical" evidence="1">
    <location>
        <begin position="1149"/>
        <end position="1170"/>
    </location>
</feature>
<sequence length="1394" mass="147991">MTSTDSLVSLSGSEGGTQMTKCAFTAQNFHFANAAAALANIVFFGTTSTMRDWSISMHNIIIDGPLDAFLTQTRFANVVSFLSTTCDNCFVSIVGVTFAATIASANVVVTNGLEATNLTLLVSNITFAGGNCSCIVLQSSTVNEGLFHVSSSALSTASPTSVLQGLGVLSSSVSFLTIVVHNVSIDGAAIGAYLLVVNTAGNVDRSSTLTNVSATMTNCSTEGSGGAVFYVNGTLLQTFTLMATDVSVASSFVGIYLLSVLPGSHTLMIALSNSVVSGSYPFMVLMSDIFAAQIVIINTTLLVSASKPSSSPSNVFPAFGLVTTTLRSSSVLLSDVTTVPCAVPSGYFSSSIMLLSSVLRDGTNLTMLLTSVLGSGSIILMDGSTISDESEVLLGVGDDVTIEQSSKNPVSLTNVIISNGSTVTLRLPNLIPGISVAGAYSAFYIVNVNVFNSSSFTILGNAVFASTIRWPYTVFYMELCNISLSSSFLLSGLDFETTSLVALAVCVFFKCSISENSFAQLSYLSAAFTALSSIVAQGGVGFNTVTIATGSFVSLTQVTCSTNTIPVLCVSMQSVLVISNSTVTATTSVGALAISTSQWINSVLKLLLLSGTMNLSIRYSTMFWSFPLASMQTPIVQLQNVTSSLSSVGERITIALVNVTVVAPWTESPFHRVVFLLLVGPPSTASTSMNLTADQMLFVGRLSLIERSQTATNVRVGSVALSCSWWGRHMFTNDLTSLTLALQGTLLRGPFSAITSDTNVVSTPNSSSSAQTTALCIQRDIEPRLAASWSATSTPISTVTQRRQTASSQLLRFSSSLSTTVSSTASTASSLDSKSQSITLLGTLSTLEDHTLTVALQATTASIRSSFTVSQDLLPTATITSLAVTHSETKGVVHSSTLTEPPPQIIVTSPPLDDAATVIQFAPFVSALSALSGGGSIGDAGTLAALTMMTCGGQTSWDSNTGPQRYLISVFYDLGPGAALFGNVGIVIVFFLCMRFALCILQRSRESRDECFESKIRYPNTAWSGFMLLLPGMLFSATFLFSDNGSKPPAGWDERVLGSSPNVRITVAAVGLLTILSFTVGCVATVLRGEVLRCARCASTSAIFCEPFLPRWFLQLAGSWLLPTVIWEPNELKMRYGDLYSSVAWRNAFWAQNVLQAHGAVFALIAAIPFSEYLCFLQFTFAMMWMCVPIGLVLMWKLRLLRRPPTNHLLVLSSLLSIGVLAATLVLMEAGSSPAATTARDVFSILLSVVSLIKTLVTIVSAVAEWIAKRRAIEQCNKHKAEQLLKSLYTPTATTRSTALSLTDNARDNEGLHEMLLVHDEQKGHERGHSNNNKVLDALIARIVSGEALAQDYGMLSVEQYGRLRQYTLKLLVTRAARNRRGGARRSTFASMIL</sequence>
<name>A0A0S4JJ42_BODSA</name>
<keyword evidence="1 2" id="KW-0812">Transmembrane</keyword>